<sequence length="102" mass="10326">MPGLASAIEAARRGGTVVLLGLQRAGDVPAAVATAITRELTIVGSFRFADEFDDVIAALADGSLDVSGIVTHVLPADRAIEAFGVAADASVSSKVLLDFTGE</sequence>
<comment type="cofactor">
    <cofactor evidence="1">
        <name>Zn(2+)</name>
        <dbReference type="ChEBI" id="CHEBI:29105"/>
    </cofactor>
</comment>
<keyword evidence="3" id="KW-0479">Metal-binding</keyword>
<evidence type="ECO:0000256" key="5">
    <source>
        <dbReference type="ARBA" id="ARBA00023002"/>
    </source>
</evidence>
<evidence type="ECO:0000256" key="1">
    <source>
        <dbReference type="ARBA" id="ARBA00001947"/>
    </source>
</evidence>
<name>A0ABN2Q9X0_9MICO</name>
<dbReference type="PANTHER" id="PTHR43161:SF9">
    <property type="entry name" value="SORBITOL DEHYDROGENASE"/>
    <property type="match status" value="1"/>
</dbReference>
<comment type="caution">
    <text evidence="6">The sequence shown here is derived from an EMBL/GenBank/DDBJ whole genome shotgun (WGS) entry which is preliminary data.</text>
</comment>
<gene>
    <name evidence="6" type="ORF">GCM10009717_12500</name>
</gene>
<evidence type="ECO:0000313" key="6">
    <source>
        <dbReference type="EMBL" id="GAA1947655.1"/>
    </source>
</evidence>
<proteinExistence type="inferred from homology"/>
<evidence type="ECO:0000256" key="4">
    <source>
        <dbReference type="ARBA" id="ARBA00022833"/>
    </source>
</evidence>
<accession>A0ABN2Q9X0</accession>
<keyword evidence="5" id="KW-0560">Oxidoreductase</keyword>
<dbReference type="Proteomes" id="UP001499954">
    <property type="component" value="Unassembled WGS sequence"/>
</dbReference>
<evidence type="ECO:0000256" key="3">
    <source>
        <dbReference type="ARBA" id="ARBA00022723"/>
    </source>
</evidence>
<organism evidence="6 7">
    <name type="scientific">Agromyces allii</name>
    <dbReference type="NCBI Taxonomy" id="393607"/>
    <lineage>
        <taxon>Bacteria</taxon>
        <taxon>Bacillati</taxon>
        <taxon>Actinomycetota</taxon>
        <taxon>Actinomycetes</taxon>
        <taxon>Micrococcales</taxon>
        <taxon>Microbacteriaceae</taxon>
        <taxon>Agromyces</taxon>
    </lineage>
</organism>
<evidence type="ECO:0000256" key="2">
    <source>
        <dbReference type="ARBA" id="ARBA00008072"/>
    </source>
</evidence>
<keyword evidence="4" id="KW-0862">Zinc</keyword>
<dbReference type="Gene3D" id="3.90.180.10">
    <property type="entry name" value="Medium-chain alcohol dehydrogenases, catalytic domain"/>
    <property type="match status" value="1"/>
</dbReference>
<keyword evidence="7" id="KW-1185">Reference proteome</keyword>
<reference evidence="6 7" key="1">
    <citation type="journal article" date="2019" name="Int. J. Syst. Evol. Microbiol.">
        <title>The Global Catalogue of Microorganisms (GCM) 10K type strain sequencing project: providing services to taxonomists for standard genome sequencing and annotation.</title>
        <authorList>
            <consortium name="The Broad Institute Genomics Platform"/>
            <consortium name="The Broad Institute Genome Sequencing Center for Infectious Disease"/>
            <person name="Wu L."/>
            <person name="Ma J."/>
        </authorList>
    </citation>
    <scope>NUCLEOTIDE SEQUENCE [LARGE SCALE GENOMIC DNA]</scope>
    <source>
        <strain evidence="6 7">JCM 13584</strain>
    </source>
</reference>
<dbReference type="Gene3D" id="3.40.50.720">
    <property type="entry name" value="NAD(P)-binding Rossmann-like Domain"/>
    <property type="match status" value="1"/>
</dbReference>
<dbReference type="EMBL" id="BAAAMK010000002">
    <property type="protein sequence ID" value="GAA1947655.1"/>
    <property type="molecule type" value="Genomic_DNA"/>
</dbReference>
<dbReference type="InterPro" id="IPR036291">
    <property type="entry name" value="NAD(P)-bd_dom_sf"/>
</dbReference>
<evidence type="ECO:0000313" key="7">
    <source>
        <dbReference type="Proteomes" id="UP001499954"/>
    </source>
</evidence>
<comment type="similarity">
    <text evidence="2">Belongs to the zinc-containing alcohol dehydrogenase family.</text>
</comment>
<dbReference type="SUPFAM" id="SSF51735">
    <property type="entry name" value="NAD(P)-binding Rossmann-fold domains"/>
    <property type="match status" value="1"/>
</dbReference>
<dbReference type="PANTHER" id="PTHR43161">
    <property type="entry name" value="SORBITOL DEHYDROGENASE"/>
    <property type="match status" value="1"/>
</dbReference>
<evidence type="ECO:0008006" key="8">
    <source>
        <dbReference type="Google" id="ProtNLM"/>
    </source>
</evidence>
<protein>
    <recommendedName>
        <fullName evidence="8">Alcohol dehydrogenase-like C-terminal domain-containing protein</fullName>
    </recommendedName>
</protein>